<dbReference type="GO" id="GO:0005737">
    <property type="term" value="C:cytoplasm"/>
    <property type="evidence" value="ECO:0007669"/>
    <property type="project" value="TreeGrafter"/>
</dbReference>
<organism evidence="8 9">
    <name type="scientific">Bimuria novae-zelandiae CBS 107.79</name>
    <dbReference type="NCBI Taxonomy" id="1447943"/>
    <lineage>
        <taxon>Eukaryota</taxon>
        <taxon>Fungi</taxon>
        <taxon>Dikarya</taxon>
        <taxon>Ascomycota</taxon>
        <taxon>Pezizomycotina</taxon>
        <taxon>Dothideomycetes</taxon>
        <taxon>Pleosporomycetidae</taxon>
        <taxon>Pleosporales</taxon>
        <taxon>Massarineae</taxon>
        <taxon>Didymosphaeriaceae</taxon>
        <taxon>Bimuria</taxon>
    </lineage>
</organism>
<accession>A0A6A5V8R6</accession>
<proteinExistence type="predicted"/>
<feature type="compositionally biased region" description="Acidic residues" evidence="5">
    <location>
        <begin position="416"/>
        <end position="430"/>
    </location>
</feature>
<dbReference type="GO" id="GO:0008270">
    <property type="term" value="F:zinc ion binding"/>
    <property type="evidence" value="ECO:0007669"/>
    <property type="project" value="UniProtKB-KW"/>
</dbReference>
<reference evidence="8" key="1">
    <citation type="journal article" date="2020" name="Stud. Mycol.">
        <title>101 Dothideomycetes genomes: a test case for predicting lifestyles and emergence of pathogens.</title>
        <authorList>
            <person name="Haridas S."/>
            <person name="Albert R."/>
            <person name="Binder M."/>
            <person name="Bloem J."/>
            <person name="Labutti K."/>
            <person name="Salamov A."/>
            <person name="Andreopoulos B."/>
            <person name="Baker S."/>
            <person name="Barry K."/>
            <person name="Bills G."/>
            <person name="Bluhm B."/>
            <person name="Cannon C."/>
            <person name="Castanera R."/>
            <person name="Culley D."/>
            <person name="Daum C."/>
            <person name="Ezra D."/>
            <person name="Gonzalez J."/>
            <person name="Henrissat B."/>
            <person name="Kuo A."/>
            <person name="Liang C."/>
            <person name="Lipzen A."/>
            <person name="Lutzoni F."/>
            <person name="Magnuson J."/>
            <person name="Mondo S."/>
            <person name="Nolan M."/>
            <person name="Ohm R."/>
            <person name="Pangilinan J."/>
            <person name="Park H.-J."/>
            <person name="Ramirez L."/>
            <person name="Alfaro M."/>
            <person name="Sun H."/>
            <person name="Tritt A."/>
            <person name="Yoshinaga Y."/>
            <person name="Zwiers L.-H."/>
            <person name="Turgeon B."/>
            <person name="Goodwin S."/>
            <person name="Spatafora J."/>
            <person name="Crous P."/>
            <person name="Grigoriev I."/>
        </authorList>
    </citation>
    <scope>NUCLEOTIDE SEQUENCE</scope>
    <source>
        <strain evidence="8">CBS 107.79</strain>
    </source>
</reference>
<dbReference type="PROSITE" id="PS00028">
    <property type="entry name" value="ZINC_FINGER_C2H2_1"/>
    <property type="match status" value="2"/>
</dbReference>
<protein>
    <recommendedName>
        <fullName evidence="10">DnaJ-domain-containing protein</fullName>
    </recommendedName>
</protein>
<feature type="compositionally biased region" description="Low complexity" evidence="5">
    <location>
        <begin position="455"/>
        <end position="476"/>
    </location>
</feature>
<keyword evidence="1" id="KW-0479">Metal-binding</keyword>
<feature type="domain" description="C2H2-type" evidence="7">
    <location>
        <begin position="346"/>
        <end position="370"/>
    </location>
</feature>
<dbReference type="Pfam" id="PF12171">
    <property type="entry name" value="zf-C2H2_jaz"/>
    <property type="match status" value="1"/>
</dbReference>
<keyword evidence="9" id="KW-1185">Reference proteome</keyword>
<dbReference type="InterPro" id="IPR022755">
    <property type="entry name" value="Znf_C2H2_jaz"/>
</dbReference>
<feature type="compositionally biased region" description="Polar residues" evidence="5">
    <location>
        <begin position="431"/>
        <end position="442"/>
    </location>
</feature>
<dbReference type="EMBL" id="ML976680">
    <property type="protein sequence ID" value="KAF1973505.1"/>
    <property type="molecule type" value="Genomic_DNA"/>
</dbReference>
<dbReference type="SUPFAM" id="SSF46565">
    <property type="entry name" value="Chaperone J-domain"/>
    <property type="match status" value="1"/>
</dbReference>
<dbReference type="PANTHER" id="PTHR44029:SF1">
    <property type="entry name" value="DNAJ HOMOLOG SUBFAMILY C MEMBER 21"/>
    <property type="match status" value="1"/>
</dbReference>
<keyword evidence="2 4" id="KW-0863">Zinc-finger</keyword>
<dbReference type="SMART" id="SM00271">
    <property type="entry name" value="DnaJ"/>
    <property type="match status" value="1"/>
</dbReference>
<gene>
    <name evidence="8" type="ORF">BU23DRAFT_132025</name>
</gene>
<feature type="compositionally biased region" description="Basic and acidic residues" evidence="5">
    <location>
        <begin position="290"/>
        <end position="300"/>
    </location>
</feature>
<dbReference type="OrthoDB" id="5894at2759"/>
<dbReference type="PRINTS" id="PR00625">
    <property type="entry name" value="JDOMAIN"/>
</dbReference>
<dbReference type="PROSITE" id="PS50076">
    <property type="entry name" value="DNAJ_2"/>
    <property type="match status" value="1"/>
</dbReference>
<evidence type="ECO:0000256" key="4">
    <source>
        <dbReference type="PROSITE-ProRule" id="PRU00042"/>
    </source>
</evidence>
<dbReference type="Pfam" id="PF21884">
    <property type="entry name" value="ZUO1-like_ZHD"/>
    <property type="match status" value="1"/>
</dbReference>
<dbReference type="InterPro" id="IPR018253">
    <property type="entry name" value="DnaJ_domain_CS"/>
</dbReference>
<evidence type="ECO:0008006" key="10">
    <source>
        <dbReference type="Google" id="ProtNLM"/>
    </source>
</evidence>
<evidence type="ECO:0000313" key="9">
    <source>
        <dbReference type="Proteomes" id="UP000800036"/>
    </source>
</evidence>
<evidence type="ECO:0000313" key="8">
    <source>
        <dbReference type="EMBL" id="KAF1973505.1"/>
    </source>
</evidence>
<keyword evidence="3" id="KW-0862">Zinc</keyword>
<feature type="region of interest" description="Disordered" evidence="5">
    <location>
        <begin position="283"/>
        <end position="303"/>
    </location>
</feature>
<dbReference type="PANTHER" id="PTHR44029">
    <property type="entry name" value="DNAJ HOMOLOG SUBFAMILY C MEMBER 21"/>
    <property type="match status" value="1"/>
</dbReference>
<dbReference type="Gene3D" id="3.30.160.60">
    <property type="entry name" value="Classic Zinc Finger"/>
    <property type="match status" value="1"/>
</dbReference>
<dbReference type="GO" id="GO:0003676">
    <property type="term" value="F:nucleic acid binding"/>
    <property type="evidence" value="ECO:0007669"/>
    <property type="project" value="InterPro"/>
</dbReference>
<dbReference type="SUPFAM" id="SSF57667">
    <property type="entry name" value="beta-beta-alpha zinc fingers"/>
    <property type="match status" value="1"/>
</dbReference>
<feature type="region of interest" description="Disordered" evidence="5">
    <location>
        <begin position="395"/>
        <end position="559"/>
    </location>
</feature>
<dbReference type="PROSITE" id="PS50157">
    <property type="entry name" value="ZINC_FINGER_C2H2_2"/>
    <property type="match status" value="1"/>
</dbReference>
<dbReference type="Proteomes" id="UP000800036">
    <property type="component" value="Unassembled WGS sequence"/>
</dbReference>
<dbReference type="AlphaFoldDB" id="A0A6A5V8R6"/>
<feature type="region of interest" description="Disordered" evidence="5">
    <location>
        <begin position="580"/>
        <end position="602"/>
    </location>
</feature>
<evidence type="ECO:0000256" key="1">
    <source>
        <dbReference type="ARBA" id="ARBA00022723"/>
    </source>
</evidence>
<name>A0A6A5V8R6_9PLEO</name>
<dbReference type="InterPro" id="IPR054076">
    <property type="entry name" value="ZUO1-like_ZHD"/>
</dbReference>
<dbReference type="InterPro" id="IPR013087">
    <property type="entry name" value="Znf_C2H2_type"/>
</dbReference>
<dbReference type="CDD" id="cd06257">
    <property type="entry name" value="DnaJ"/>
    <property type="match status" value="1"/>
</dbReference>
<dbReference type="SMART" id="SM00355">
    <property type="entry name" value="ZnF_C2H2"/>
    <property type="match status" value="2"/>
</dbReference>
<dbReference type="InterPro" id="IPR036236">
    <property type="entry name" value="Znf_C2H2_sf"/>
</dbReference>
<dbReference type="PROSITE" id="PS00636">
    <property type="entry name" value="DNAJ_1"/>
    <property type="match status" value="1"/>
</dbReference>
<feature type="domain" description="J" evidence="6">
    <location>
        <begin position="45"/>
        <end position="118"/>
    </location>
</feature>
<dbReference type="Pfam" id="PF00226">
    <property type="entry name" value="DnaJ"/>
    <property type="match status" value="1"/>
</dbReference>
<dbReference type="InterPro" id="IPR051964">
    <property type="entry name" value="Chaperone_stress_response"/>
</dbReference>
<dbReference type="Gene3D" id="1.10.287.110">
    <property type="entry name" value="DnaJ domain"/>
    <property type="match status" value="1"/>
</dbReference>
<sequence length="602" mass="67111">MASCRPCLRTNQRAVRSVILHCPAHETSSSRTWRENSATRPMNSAVNTILSRRPRHGRPARTATEEEIKKAYRRKALELHPDRNYGDVERTTALFADVSTAYEVLSDPQERAWYDAHEGDILRGGDGGGGDGDHYEYNMKVTTAEDISRMMGKFRSNVDFTDAPTGFFGFVRETFDQLAREEEQAGNYEGVDVTDYPSFGHKDDTFERGGVVRDFYNVWGGFATVKSFASLDKYRLSDAPDRRYRRLMEKENKKFREEGIREFNAAVQNLVAFVRKRDPRYTPNTQTEEEMAKAQRDARKQQQARARAANAVKLQDGTDAVPDWAKVREPEELLEESEEEIVEEHFECVACHKTFKSERQWEAHEKSKKHQKAIYALKKQMRKDNELLDLEEGVASSGAITPAEEDDEQGDKTQAEDLEDVADASSEPDEQQATTSHLSEQLENVRLEDAPIADSESPNPQPQTTQTPSDPESQDSQSDDDEYASRSDIEARLASYLIPSTPATSATPAPSEPPPEHLPANPADDKPSPAGKKLGAAALKRAKKAAKQAGSGPDDPDLPHKCMKCHAGFPSKTKLFDHIKETGHAAPVSATKGGGGKKGKKK</sequence>
<evidence type="ECO:0000259" key="7">
    <source>
        <dbReference type="PROSITE" id="PS50157"/>
    </source>
</evidence>
<dbReference type="InterPro" id="IPR003604">
    <property type="entry name" value="Matrin/U1-like-C_Znf_C2H2"/>
</dbReference>
<evidence type="ECO:0000256" key="2">
    <source>
        <dbReference type="ARBA" id="ARBA00022771"/>
    </source>
</evidence>
<dbReference type="InterPro" id="IPR036869">
    <property type="entry name" value="J_dom_sf"/>
</dbReference>
<evidence type="ECO:0000256" key="3">
    <source>
        <dbReference type="ARBA" id="ARBA00022833"/>
    </source>
</evidence>
<feature type="compositionally biased region" description="Low complexity" evidence="5">
    <location>
        <begin position="499"/>
        <end position="509"/>
    </location>
</feature>
<dbReference type="SMART" id="SM00451">
    <property type="entry name" value="ZnF_U1"/>
    <property type="match status" value="1"/>
</dbReference>
<evidence type="ECO:0000256" key="5">
    <source>
        <dbReference type="SAM" id="MobiDB-lite"/>
    </source>
</evidence>
<feature type="compositionally biased region" description="Low complexity" evidence="5">
    <location>
        <begin position="528"/>
        <end position="539"/>
    </location>
</feature>
<evidence type="ECO:0000259" key="6">
    <source>
        <dbReference type="PROSITE" id="PS50076"/>
    </source>
</evidence>
<dbReference type="InterPro" id="IPR001623">
    <property type="entry name" value="DnaJ_domain"/>
</dbReference>